<feature type="region of interest" description="Disordered" evidence="1">
    <location>
        <begin position="28"/>
        <end position="108"/>
    </location>
</feature>
<evidence type="ECO:0000256" key="1">
    <source>
        <dbReference type="SAM" id="MobiDB-lite"/>
    </source>
</evidence>
<keyword evidence="3" id="KW-1185">Reference proteome</keyword>
<protein>
    <submittedName>
        <fullName evidence="2">Uncharacterized protein</fullName>
    </submittedName>
</protein>
<feature type="non-terminal residue" evidence="2">
    <location>
        <position position="1"/>
    </location>
</feature>
<feature type="non-terminal residue" evidence="2">
    <location>
        <position position="108"/>
    </location>
</feature>
<accession>A0AAV2HAX3</accession>
<name>A0AAV2HAX3_LYMST</name>
<evidence type="ECO:0000313" key="2">
    <source>
        <dbReference type="EMBL" id="CAL1530868.1"/>
    </source>
</evidence>
<evidence type="ECO:0000313" key="3">
    <source>
        <dbReference type="Proteomes" id="UP001497497"/>
    </source>
</evidence>
<feature type="compositionally biased region" description="Polar residues" evidence="1">
    <location>
        <begin position="98"/>
        <end position="108"/>
    </location>
</feature>
<comment type="caution">
    <text evidence="2">The sequence shown here is derived from an EMBL/GenBank/DDBJ whole genome shotgun (WGS) entry which is preliminary data.</text>
</comment>
<reference evidence="2 3" key="1">
    <citation type="submission" date="2024-04" db="EMBL/GenBank/DDBJ databases">
        <authorList>
            <consortium name="Genoscope - CEA"/>
            <person name="William W."/>
        </authorList>
    </citation>
    <scope>NUCLEOTIDE SEQUENCE [LARGE SCALE GENOMIC DNA]</scope>
</reference>
<feature type="compositionally biased region" description="Basic and acidic residues" evidence="1">
    <location>
        <begin position="73"/>
        <end position="86"/>
    </location>
</feature>
<feature type="compositionally biased region" description="Polar residues" evidence="1">
    <location>
        <begin position="32"/>
        <end position="47"/>
    </location>
</feature>
<gene>
    <name evidence="2" type="ORF">GSLYS_00004993001</name>
</gene>
<dbReference type="EMBL" id="CAXITT010000077">
    <property type="protein sequence ID" value="CAL1530868.1"/>
    <property type="molecule type" value="Genomic_DNA"/>
</dbReference>
<organism evidence="2 3">
    <name type="scientific">Lymnaea stagnalis</name>
    <name type="common">Great pond snail</name>
    <name type="synonym">Helix stagnalis</name>
    <dbReference type="NCBI Taxonomy" id="6523"/>
    <lineage>
        <taxon>Eukaryota</taxon>
        <taxon>Metazoa</taxon>
        <taxon>Spiralia</taxon>
        <taxon>Lophotrochozoa</taxon>
        <taxon>Mollusca</taxon>
        <taxon>Gastropoda</taxon>
        <taxon>Heterobranchia</taxon>
        <taxon>Euthyneura</taxon>
        <taxon>Panpulmonata</taxon>
        <taxon>Hygrophila</taxon>
        <taxon>Lymnaeoidea</taxon>
        <taxon>Lymnaeidae</taxon>
        <taxon>Lymnaea</taxon>
    </lineage>
</organism>
<proteinExistence type="predicted"/>
<feature type="compositionally biased region" description="Low complexity" evidence="1">
    <location>
        <begin position="53"/>
        <end position="71"/>
    </location>
</feature>
<dbReference type="Proteomes" id="UP001497497">
    <property type="component" value="Unassembled WGS sequence"/>
</dbReference>
<dbReference type="AlphaFoldDB" id="A0AAV2HAX3"/>
<sequence>RLGKDSEPQVKSSSGMFSSLWSGFSRIKNYLSPRSNPTQHHTKNAQSGALEDVVSTCTSQESSQTTAASAVPKSDEIKSGETRSCDESLTANLPKDSVTANQQANNSG</sequence>